<keyword evidence="10" id="KW-0862">Zinc</keyword>
<evidence type="ECO:0000313" key="15">
    <source>
        <dbReference type="EMBL" id="CAG8765111.1"/>
    </source>
</evidence>
<dbReference type="InterPro" id="IPR039525">
    <property type="entry name" value="RNF126-like_zinc-ribbon"/>
</dbReference>
<dbReference type="InterPro" id="IPR015943">
    <property type="entry name" value="WD40/YVTN_repeat-like_dom_sf"/>
</dbReference>
<dbReference type="PANTHER" id="PTHR19842">
    <property type="entry name" value="G BETA-LIKE PROTEIN GBL"/>
    <property type="match status" value="1"/>
</dbReference>
<evidence type="ECO:0000256" key="5">
    <source>
        <dbReference type="ARBA" id="ARBA00022679"/>
    </source>
</evidence>
<dbReference type="EC" id="2.3.2.27" evidence="3"/>
<feature type="compositionally biased region" description="Low complexity" evidence="13">
    <location>
        <begin position="355"/>
        <end position="364"/>
    </location>
</feature>
<gene>
    <name evidence="15" type="ORF">GMARGA_LOCUS17935</name>
</gene>
<evidence type="ECO:0000256" key="8">
    <source>
        <dbReference type="ARBA" id="ARBA00022771"/>
    </source>
</evidence>
<dbReference type="InterPro" id="IPR011016">
    <property type="entry name" value="Znf_RING-CH"/>
</dbReference>
<dbReference type="PRINTS" id="PR00320">
    <property type="entry name" value="GPROTEINBRPT"/>
</dbReference>
<dbReference type="PROSITE" id="PS50082">
    <property type="entry name" value="WD_REPEATS_2"/>
    <property type="match status" value="4"/>
</dbReference>
<dbReference type="Proteomes" id="UP000789901">
    <property type="component" value="Unassembled WGS sequence"/>
</dbReference>
<dbReference type="InterPro" id="IPR036322">
    <property type="entry name" value="WD40_repeat_dom_sf"/>
</dbReference>
<dbReference type="Gene3D" id="3.30.40.10">
    <property type="entry name" value="Zinc/RING finger domain, C3HC4 (zinc finger)"/>
    <property type="match status" value="1"/>
</dbReference>
<organism evidence="15 16">
    <name type="scientific">Gigaspora margarita</name>
    <dbReference type="NCBI Taxonomy" id="4874"/>
    <lineage>
        <taxon>Eukaryota</taxon>
        <taxon>Fungi</taxon>
        <taxon>Fungi incertae sedis</taxon>
        <taxon>Mucoromycota</taxon>
        <taxon>Glomeromycotina</taxon>
        <taxon>Glomeromycetes</taxon>
        <taxon>Diversisporales</taxon>
        <taxon>Gigasporaceae</taxon>
        <taxon>Gigaspora</taxon>
    </lineage>
</organism>
<evidence type="ECO:0000256" key="1">
    <source>
        <dbReference type="ARBA" id="ARBA00000900"/>
    </source>
</evidence>
<dbReference type="Pfam" id="PF14369">
    <property type="entry name" value="Zn_ribbon_19"/>
    <property type="match status" value="1"/>
</dbReference>
<dbReference type="InterPro" id="IPR001841">
    <property type="entry name" value="Znf_RING"/>
</dbReference>
<feature type="domain" description="RING-type" evidence="14">
    <location>
        <begin position="564"/>
        <end position="605"/>
    </location>
</feature>
<keyword evidence="9" id="KW-0833">Ubl conjugation pathway</keyword>
<keyword evidence="4 12" id="KW-0853">WD repeat</keyword>
<dbReference type="InterPro" id="IPR019775">
    <property type="entry name" value="WD40_repeat_CS"/>
</dbReference>
<keyword evidence="8 11" id="KW-0863">Zinc-finger</keyword>
<keyword evidence="6" id="KW-0479">Metal-binding</keyword>
<dbReference type="Gene3D" id="2.130.10.10">
    <property type="entry name" value="YVTN repeat-like/Quinoprotein amine dehydrogenase"/>
    <property type="match status" value="1"/>
</dbReference>
<feature type="region of interest" description="Disordered" evidence="13">
    <location>
        <begin position="342"/>
        <end position="364"/>
    </location>
</feature>
<sequence>MRRTEHHSRPHYNYQTQQQYYTQQQYQTQESHSVILVTAGYDHTIRFWEALSGICSRTIQHPDSQVNRLCISPDKRYLAAAGNLHIRLYDINSSNPNPITSFDGHTGNVTAVGFHCEGKWMVTGSEDGTLKIWDTRAPSIQRNYDHKAPVNDVAIHPNQGELISCDQKGSIKIWDLGENSCTHELIPEEDVPMRSVTVAIDGSMLVAANNKGNCYVWEMSNNRDFTDLEPLTTFSAHKKYITRCLLSPDVKHLATCSADTTVKIWSTANHEFELDKELKGHQRWVWDCAFSADSAYLVTASSDHVARLWELQQGETIRQYNGHHKAAEAFIQSILSKRERVKKRLVMSDQSSESNTGGNNPGNNRRQYYCHSCQRNIEPLMAPELTCPHCNEGFVEEIGENDPRDFAEQGMGHETDEEYDDNMTFTATGNPPNGNEVVQLIQNMLQQLLQAGPNNQFRVNNVQTFSSQWVVVAQKLAMVELLLFMVLHTLDGQNNAANIFNLFNLNGDPRDYAWGSTGFDNIISQLMEQQAGRQAPPPATEEIINNLPTTKISKKQVAEEQLDCPVCKDEFNVDEEVLSLPCTHCFHKDCVARWLKVSGTCPVCQQNDQNHNNGNNGAGSSSNN</sequence>
<dbReference type="PROSITE" id="PS50294">
    <property type="entry name" value="WD_REPEATS_REGION"/>
    <property type="match status" value="4"/>
</dbReference>
<dbReference type="CDD" id="cd00200">
    <property type="entry name" value="WD40"/>
    <property type="match status" value="1"/>
</dbReference>
<feature type="repeat" description="WD" evidence="12">
    <location>
        <begin position="278"/>
        <end position="319"/>
    </location>
</feature>
<dbReference type="InterPro" id="IPR037588">
    <property type="entry name" value="MLST8"/>
</dbReference>
<evidence type="ECO:0000256" key="3">
    <source>
        <dbReference type="ARBA" id="ARBA00012483"/>
    </source>
</evidence>
<evidence type="ECO:0000259" key="14">
    <source>
        <dbReference type="PROSITE" id="PS50089"/>
    </source>
</evidence>
<keyword evidence="7" id="KW-0677">Repeat</keyword>
<evidence type="ECO:0000256" key="2">
    <source>
        <dbReference type="ARBA" id="ARBA00009890"/>
    </source>
</evidence>
<evidence type="ECO:0000256" key="4">
    <source>
        <dbReference type="ARBA" id="ARBA00022574"/>
    </source>
</evidence>
<evidence type="ECO:0000256" key="13">
    <source>
        <dbReference type="SAM" id="MobiDB-lite"/>
    </source>
</evidence>
<dbReference type="InterPro" id="IPR013083">
    <property type="entry name" value="Znf_RING/FYVE/PHD"/>
</dbReference>
<dbReference type="SMART" id="SM00744">
    <property type="entry name" value="RINGv"/>
    <property type="match status" value="1"/>
</dbReference>
<feature type="repeat" description="WD" evidence="12">
    <location>
        <begin position="234"/>
        <end position="275"/>
    </location>
</feature>
<evidence type="ECO:0000256" key="9">
    <source>
        <dbReference type="ARBA" id="ARBA00022786"/>
    </source>
</evidence>
<dbReference type="SUPFAM" id="SSF57850">
    <property type="entry name" value="RING/U-box"/>
    <property type="match status" value="1"/>
</dbReference>
<keyword evidence="16" id="KW-1185">Reference proteome</keyword>
<dbReference type="SUPFAM" id="SSF50978">
    <property type="entry name" value="WD40 repeat-like"/>
    <property type="match status" value="1"/>
</dbReference>
<comment type="similarity">
    <text evidence="2">Belongs to the WD repeat LST8 family.</text>
</comment>
<dbReference type="Pfam" id="PF13639">
    <property type="entry name" value="zf-RING_2"/>
    <property type="match status" value="1"/>
</dbReference>
<dbReference type="InterPro" id="IPR001680">
    <property type="entry name" value="WD40_rpt"/>
</dbReference>
<dbReference type="SMART" id="SM00320">
    <property type="entry name" value="WD40"/>
    <property type="match status" value="7"/>
</dbReference>
<evidence type="ECO:0000256" key="10">
    <source>
        <dbReference type="ARBA" id="ARBA00022833"/>
    </source>
</evidence>
<dbReference type="PANTHER" id="PTHR19842:SF0">
    <property type="entry name" value="TARGET OF RAPAMYCIN COMPLEX SUBUNIT LST8"/>
    <property type="match status" value="1"/>
</dbReference>
<proteinExistence type="inferred from homology"/>
<dbReference type="SMART" id="SM00184">
    <property type="entry name" value="RING"/>
    <property type="match status" value="1"/>
</dbReference>
<comment type="catalytic activity">
    <reaction evidence="1">
        <text>S-ubiquitinyl-[E2 ubiquitin-conjugating enzyme]-L-cysteine + [acceptor protein]-L-lysine = [E2 ubiquitin-conjugating enzyme]-L-cysteine + N(6)-ubiquitinyl-[acceptor protein]-L-lysine.</text>
        <dbReference type="EC" id="2.3.2.27"/>
    </reaction>
</comment>
<feature type="repeat" description="WD" evidence="12">
    <location>
        <begin position="143"/>
        <end position="184"/>
    </location>
</feature>
<reference evidence="15 16" key="1">
    <citation type="submission" date="2021-06" db="EMBL/GenBank/DDBJ databases">
        <authorList>
            <person name="Kallberg Y."/>
            <person name="Tangrot J."/>
            <person name="Rosling A."/>
        </authorList>
    </citation>
    <scope>NUCLEOTIDE SEQUENCE [LARGE SCALE GENOMIC DNA]</scope>
    <source>
        <strain evidence="15 16">120-4 pot B 10/14</strain>
    </source>
</reference>
<evidence type="ECO:0000256" key="6">
    <source>
        <dbReference type="ARBA" id="ARBA00022723"/>
    </source>
</evidence>
<evidence type="ECO:0000256" key="11">
    <source>
        <dbReference type="PROSITE-ProRule" id="PRU00175"/>
    </source>
</evidence>
<dbReference type="InterPro" id="IPR020472">
    <property type="entry name" value="WD40_PAC1"/>
</dbReference>
<evidence type="ECO:0000256" key="12">
    <source>
        <dbReference type="PROSITE-ProRule" id="PRU00221"/>
    </source>
</evidence>
<evidence type="ECO:0000313" key="16">
    <source>
        <dbReference type="Proteomes" id="UP000789901"/>
    </source>
</evidence>
<dbReference type="EMBL" id="CAJVQB010013891">
    <property type="protein sequence ID" value="CAG8765111.1"/>
    <property type="molecule type" value="Genomic_DNA"/>
</dbReference>
<feature type="repeat" description="WD" evidence="12">
    <location>
        <begin position="102"/>
        <end position="143"/>
    </location>
</feature>
<keyword evidence="5" id="KW-0808">Transferase</keyword>
<dbReference type="Pfam" id="PF00400">
    <property type="entry name" value="WD40"/>
    <property type="match status" value="5"/>
</dbReference>
<evidence type="ECO:0000256" key="7">
    <source>
        <dbReference type="ARBA" id="ARBA00022737"/>
    </source>
</evidence>
<comment type="caution">
    <text evidence="15">The sequence shown here is derived from an EMBL/GenBank/DDBJ whole genome shotgun (WGS) entry which is preliminary data.</text>
</comment>
<dbReference type="PROSITE" id="PS00678">
    <property type="entry name" value="WD_REPEATS_1"/>
    <property type="match status" value="2"/>
</dbReference>
<protein>
    <recommendedName>
        <fullName evidence="3">RING-type E3 ubiquitin transferase</fullName>
        <ecNumber evidence="3">2.3.2.27</ecNumber>
    </recommendedName>
</protein>
<accession>A0ABN7VFE4</accession>
<dbReference type="PROSITE" id="PS50089">
    <property type="entry name" value="ZF_RING_2"/>
    <property type="match status" value="1"/>
</dbReference>
<name>A0ABN7VFE4_GIGMA</name>